<keyword evidence="1" id="KW-1133">Transmembrane helix</keyword>
<evidence type="ECO:0000313" key="3">
    <source>
        <dbReference type="Proteomes" id="UP000244571"/>
    </source>
</evidence>
<dbReference type="AlphaFoldDB" id="A0A2R4XG98"/>
<accession>A0A2R4XG98</accession>
<dbReference type="OrthoDB" id="7960905at2"/>
<name>A0A2R4XG98_9BURK</name>
<feature type="transmembrane region" description="Helical" evidence="1">
    <location>
        <begin position="139"/>
        <end position="160"/>
    </location>
</feature>
<organism evidence="2 3">
    <name type="scientific">Orrella marina</name>
    <dbReference type="NCBI Taxonomy" id="2163011"/>
    <lineage>
        <taxon>Bacteria</taxon>
        <taxon>Pseudomonadati</taxon>
        <taxon>Pseudomonadota</taxon>
        <taxon>Betaproteobacteria</taxon>
        <taxon>Burkholderiales</taxon>
        <taxon>Alcaligenaceae</taxon>
        <taxon>Orrella</taxon>
    </lineage>
</organism>
<proteinExistence type="predicted"/>
<evidence type="ECO:0000256" key="1">
    <source>
        <dbReference type="SAM" id="Phobius"/>
    </source>
</evidence>
<keyword evidence="1" id="KW-0812">Transmembrane</keyword>
<protein>
    <submittedName>
        <fullName evidence="2">Uncharacterized protein</fullName>
    </submittedName>
</protein>
<sequence>MTATHENPKTSIEHLHVVRSGIFRSVRRYWLEGEFFCWSDADGQNAQSVSLADVSSLRIQSRTAGMQSQALCYLTEKSGRRHLITDLHWQSRAERKESAGARHALRSLSYWELVSTIIRRLRLANPDALYLKGPSKIEWISTIVVAIASVLIVVIGLYLMISEQTYPFHVIGFIAMAAVYLPLLWPTIESGGPKPFDPESI</sequence>
<dbReference type="KEGG" id="boz:DBV39_02410"/>
<dbReference type="RefSeq" id="WP_108620200.1">
    <property type="nucleotide sequence ID" value="NZ_CP028901.1"/>
</dbReference>
<keyword evidence="1" id="KW-0472">Membrane</keyword>
<reference evidence="2 3" key="1">
    <citation type="submission" date="2018-04" db="EMBL/GenBank/DDBJ databases">
        <title>Bordetella sp. HZ20 isolated from seawater.</title>
        <authorList>
            <person name="Sun C."/>
        </authorList>
    </citation>
    <scope>NUCLEOTIDE SEQUENCE [LARGE SCALE GENOMIC DNA]</scope>
    <source>
        <strain evidence="2 3">HZ20</strain>
    </source>
</reference>
<feature type="transmembrane region" description="Helical" evidence="1">
    <location>
        <begin position="166"/>
        <end position="185"/>
    </location>
</feature>
<dbReference type="EMBL" id="CP028901">
    <property type="protein sequence ID" value="AWB32759.1"/>
    <property type="molecule type" value="Genomic_DNA"/>
</dbReference>
<keyword evidence="3" id="KW-1185">Reference proteome</keyword>
<evidence type="ECO:0000313" key="2">
    <source>
        <dbReference type="EMBL" id="AWB32759.1"/>
    </source>
</evidence>
<dbReference type="Proteomes" id="UP000244571">
    <property type="component" value="Chromosome"/>
</dbReference>
<gene>
    <name evidence="2" type="ORF">DBV39_02410</name>
</gene>